<dbReference type="InterPro" id="IPR027370">
    <property type="entry name" value="Znf-RING_euk"/>
</dbReference>
<feature type="compositionally biased region" description="Acidic residues" evidence="5">
    <location>
        <begin position="175"/>
        <end position="184"/>
    </location>
</feature>
<protein>
    <submittedName>
        <fullName evidence="7">Protein SLX8</fullName>
    </submittedName>
</protein>
<proteinExistence type="predicted"/>
<evidence type="ECO:0000256" key="3">
    <source>
        <dbReference type="ARBA" id="ARBA00022833"/>
    </source>
</evidence>
<feature type="region of interest" description="Disordered" evidence="5">
    <location>
        <begin position="1"/>
        <end position="158"/>
    </location>
</feature>
<name>A0ABX6F191_KLUMA</name>
<feature type="region of interest" description="Disordered" evidence="5">
    <location>
        <begin position="170"/>
        <end position="191"/>
    </location>
</feature>
<feature type="compositionally biased region" description="Acidic residues" evidence="5">
    <location>
        <begin position="90"/>
        <end position="111"/>
    </location>
</feature>
<keyword evidence="1" id="KW-0479">Metal-binding</keyword>
<dbReference type="Gene3D" id="3.30.40.10">
    <property type="entry name" value="Zinc/RING finger domain, C3HC4 (zinc finger)"/>
    <property type="match status" value="1"/>
</dbReference>
<keyword evidence="2 4" id="KW-0863">Zinc-finger</keyword>
<keyword evidence="8" id="KW-1185">Reference proteome</keyword>
<dbReference type="PANTHER" id="PTHR47094">
    <property type="entry name" value="ELFLESS, ISOFORM B"/>
    <property type="match status" value="1"/>
</dbReference>
<feature type="domain" description="RING-type" evidence="6">
    <location>
        <begin position="206"/>
        <end position="251"/>
    </location>
</feature>
<feature type="compositionally biased region" description="Polar residues" evidence="5">
    <location>
        <begin position="136"/>
        <end position="148"/>
    </location>
</feature>
<dbReference type="Proteomes" id="UP000422736">
    <property type="component" value="Chromosome 7"/>
</dbReference>
<sequence length="273" mass="29911">MEGGEGEGEGVRSIGSALSNSVDAMAHLSDGNDEHSIVEVGEQTEGSRQDGVDDEDGSIGMGSRRRRIDLGQNETDTETQVRKIRRISSEDDEGSDVVDVEDNDDLEDGSQSDDQQPVEILDISQTNAATADGTDQHQQQVEQNGSDGNSDEGNESEDLKVLTEEDQIRAQQVIEVDDENDSEVDYSKKSTSEMPLETKKAADYVCPICMEPPEAALVTKCGHIFCTTCLYGMINSSKGNGRKNGLCALCRENVRPQELRLVIMRKQRIRKPN</sequence>
<dbReference type="InterPro" id="IPR017907">
    <property type="entry name" value="Znf_RING_CS"/>
</dbReference>
<organism evidence="7 8">
    <name type="scientific">Kluyveromyces marxianus</name>
    <name type="common">Yeast</name>
    <name type="synonym">Candida kefyr</name>
    <dbReference type="NCBI Taxonomy" id="4911"/>
    <lineage>
        <taxon>Eukaryota</taxon>
        <taxon>Fungi</taxon>
        <taxon>Dikarya</taxon>
        <taxon>Ascomycota</taxon>
        <taxon>Saccharomycotina</taxon>
        <taxon>Saccharomycetes</taxon>
        <taxon>Saccharomycetales</taxon>
        <taxon>Saccharomycetaceae</taxon>
        <taxon>Kluyveromyces</taxon>
    </lineage>
</organism>
<dbReference type="PANTHER" id="PTHR47094:SF1">
    <property type="entry name" value="RING-TYPE E3 UBIQUITIN TRANSFERASE"/>
    <property type="match status" value="1"/>
</dbReference>
<dbReference type="InterPro" id="IPR001841">
    <property type="entry name" value="Znf_RING"/>
</dbReference>
<evidence type="ECO:0000259" key="6">
    <source>
        <dbReference type="PROSITE" id="PS50089"/>
    </source>
</evidence>
<gene>
    <name evidence="7" type="primary">SLX8</name>
    <name evidence="7" type="ORF">FIM1_4460</name>
</gene>
<reference evidence="7 8" key="1">
    <citation type="submission" date="2016-03" db="EMBL/GenBank/DDBJ databases">
        <title>How can Kluyveromyces marxianus grow so fast - potential evolutionary course in Saccharomyces Complex revealed by comparative genomics.</title>
        <authorList>
            <person name="Mo W."/>
            <person name="Lu W."/>
            <person name="Yang X."/>
            <person name="Qi J."/>
            <person name="Lv H."/>
        </authorList>
    </citation>
    <scope>NUCLEOTIDE SEQUENCE [LARGE SCALE GENOMIC DNA]</scope>
    <source>
        <strain evidence="7 8">FIM1</strain>
    </source>
</reference>
<evidence type="ECO:0000256" key="5">
    <source>
        <dbReference type="SAM" id="MobiDB-lite"/>
    </source>
</evidence>
<dbReference type="InterPro" id="IPR013083">
    <property type="entry name" value="Znf_RING/FYVE/PHD"/>
</dbReference>
<evidence type="ECO:0000313" key="8">
    <source>
        <dbReference type="Proteomes" id="UP000422736"/>
    </source>
</evidence>
<dbReference type="EMBL" id="CP015061">
    <property type="protein sequence ID" value="QGN18137.1"/>
    <property type="molecule type" value="Genomic_DNA"/>
</dbReference>
<dbReference type="PROSITE" id="PS00518">
    <property type="entry name" value="ZF_RING_1"/>
    <property type="match status" value="1"/>
</dbReference>
<evidence type="ECO:0000256" key="4">
    <source>
        <dbReference type="PROSITE-ProRule" id="PRU00175"/>
    </source>
</evidence>
<dbReference type="SUPFAM" id="SSF57850">
    <property type="entry name" value="RING/U-box"/>
    <property type="match status" value="1"/>
</dbReference>
<keyword evidence="3" id="KW-0862">Zinc</keyword>
<dbReference type="PROSITE" id="PS50089">
    <property type="entry name" value="ZF_RING_2"/>
    <property type="match status" value="1"/>
</dbReference>
<evidence type="ECO:0000256" key="2">
    <source>
        <dbReference type="ARBA" id="ARBA00022771"/>
    </source>
</evidence>
<dbReference type="Pfam" id="PF13445">
    <property type="entry name" value="zf-RING_UBOX"/>
    <property type="match status" value="1"/>
</dbReference>
<evidence type="ECO:0000256" key="1">
    <source>
        <dbReference type="ARBA" id="ARBA00022723"/>
    </source>
</evidence>
<accession>A0ABX6F191</accession>
<dbReference type="InterPro" id="IPR049627">
    <property type="entry name" value="SLX8"/>
</dbReference>
<evidence type="ECO:0000313" key="7">
    <source>
        <dbReference type="EMBL" id="QGN18137.1"/>
    </source>
</evidence>
<dbReference type="SMART" id="SM00184">
    <property type="entry name" value="RING"/>
    <property type="match status" value="1"/>
</dbReference>